<keyword evidence="11" id="KW-1185">Reference proteome</keyword>
<keyword evidence="6 9" id="KW-1133">Transmembrane helix</keyword>
<dbReference type="OrthoDB" id="9785476at2"/>
<feature type="region of interest" description="Disordered" evidence="8">
    <location>
        <begin position="1"/>
        <end position="34"/>
    </location>
</feature>
<keyword evidence="5 9" id="KW-0812">Transmembrane</keyword>
<feature type="transmembrane region" description="Helical" evidence="9">
    <location>
        <begin position="141"/>
        <end position="165"/>
    </location>
</feature>
<feature type="transmembrane region" description="Helical" evidence="9">
    <location>
        <begin position="504"/>
        <end position="519"/>
    </location>
</feature>
<feature type="transmembrane region" description="Helical" evidence="9">
    <location>
        <begin position="428"/>
        <end position="444"/>
    </location>
</feature>
<evidence type="ECO:0000256" key="5">
    <source>
        <dbReference type="ARBA" id="ARBA00022692"/>
    </source>
</evidence>
<protein>
    <recommendedName>
        <fullName evidence="12">Glycosyltransferase RgtA/B/C/D-like domain-containing protein</fullName>
    </recommendedName>
</protein>
<evidence type="ECO:0000256" key="9">
    <source>
        <dbReference type="SAM" id="Phobius"/>
    </source>
</evidence>
<dbReference type="EMBL" id="CP042914">
    <property type="protein sequence ID" value="QEG42758.1"/>
    <property type="molecule type" value="Genomic_DNA"/>
</dbReference>
<evidence type="ECO:0000256" key="1">
    <source>
        <dbReference type="ARBA" id="ARBA00004651"/>
    </source>
</evidence>
<dbReference type="GO" id="GO:0009103">
    <property type="term" value="P:lipopolysaccharide biosynthetic process"/>
    <property type="evidence" value="ECO:0007669"/>
    <property type="project" value="UniProtKB-ARBA"/>
</dbReference>
<evidence type="ECO:0000256" key="7">
    <source>
        <dbReference type="ARBA" id="ARBA00023136"/>
    </source>
</evidence>
<evidence type="ECO:0000313" key="11">
    <source>
        <dbReference type="Proteomes" id="UP000325286"/>
    </source>
</evidence>
<evidence type="ECO:0000313" key="10">
    <source>
        <dbReference type="EMBL" id="QEG42758.1"/>
    </source>
</evidence>
<keyword evidence="4" id="KW-0808">Transferase</keyword>
<dbReference type="GO" id="GO:0005886">
    <property type="term" value="C:plasma membrane"/>
    <property type="evidence" value="ECO:0007669"/>
    <property type="project" value="UniProtKB-SubCell"/>
</dbReference>
<evidence type="ECO:0000256" key="8">
    <source>
        <dbReference type="SAM" id="MobiDB-lite"/>
    </source>
</evidence>
<keyword evidence="3" id="KW-0328">Glycosyltransferase</keyword>
<evidence type="ECO:0000256" key="3">
    <source>
        <dbReference type="ARBA" id="ARBA00022676"/>
    </source>
</evidence>
<evidence type="ECO:0008006" key="12">
    <source>
        <dbReference type="Google" id="ProtNLM"/>
    </source>
</evidence>
<reference evidence="10 11" key="1">
    <citation type="submission" date="2019-08" db="EMBL/GenBank/DDBJ databases">
        <title>Deep-cultivation of Planctomycetes and their phenomic and genomic characterization uncovers novel biology.</title>
        <authorList>
            <person name="Wiegand S."/>
            <person name="Jogler M."/>
            <person name="Boedeker C."/>
            <person name="Pinto D."/>
            <person name="Vollmers J."/>
            <person name="Rivas-Marin E."/>
            <person name="Kohn T."/>
            <person name="Peeters S.H."/>
            <person name="Heuer A."/>
            <person name="Rast P."/>
            <person name="Oberbeckmann S."/>
            <person name="Bunk B."/>
            <person name="Jeske O."/>
            <person name="Meyerdierks A."/>
            <person name="Storesund J.E."/>
            <person name="Kallscheuer N."/>
            <person name="Luecker S."/>
            <person name="Lage O.M."/>
            <person name="Pohl T."/>
            <person name="Merkel B.J."/>
            <person name="Hornburger P."/>
            <person name="Mueller R.-W."/>
            <person name="Bruemmer F."/>
            <person name="Labrenz M."/>
            <person name="Spormann A.M."/>
            <person name="Op den Camp H."/>
            <person name="Overmann J."/>
            <person name="Amann R."/>
            <person name="Jetten M.S.M."/>
            <person name="Mascher T."/>
            <person name="Medema M.H."/>
            <person name="Devos D.P."/>
            <person name="Kaster A.-K."/>
            <person name="Ovreas L."/>
            <person name="Rohde M."/>
            <person name="Galperin M.Y."/>
            <person name="Jogler C."/>
        </authorList>
    </citation>
    <scope>NUCLEOTIDE SEQUENCE [LARGE SCALE GENOMIC DNA]</scope>
    <source>
        <strain evidence="10 11">UC8</strain>
    </source>
</reference>
<dbReference type="PANTHER" id="PTHR33908">
    <property type="entry name" value="MANNOSYLTRANSFERASE YKCB-RELATED"/>
    <property type="match status" value="1"/>
</dbReference>
<feature type="compositionally biased region" description="Polar residues" evidence="8">
    <location>
        <begin position="20"/>
        <end position="30"/>
    </location>
</feature>
<comment type="subcellular location">
    <subcellularLocation>
        <location evidence="1">Cell membrane</location>
        <topology evidence="1">Multi-pass membrane protein</topology>
    </subcellularLocation>
</comment>
<evidence type="ECO:0000256" key="6">
    <source>
        <dbReference type="ARBA" id="ARBA00022989"/>
    </source>
</evidence>
<dbReference type="AlphaFoldDB" id="A0A5B9QUQ0"/>
<feature type="transmembrane region" description="Helical" evidence="9">
    <location>
        <begin position="383"/>
        <end position="416"/>
    </location>
</feature>
<dbReference type="InterPro" id="IPR050297">
    <property type="entry name" value="LipidA_mod_glycosyltrf_83"/>
</dbReference>
<feature type="transmembrane region" description="Helical" evidence="9">
    <location>
        <begin position="295"/>
        <end position="318"/>
    </location>
</feature>
<feature type="transmembrane region" description="Helical" evidence="9">
    <location>
        <begin position="44"/>
        <end position="62"/>
    </location>
</feature>
<feature type="transmembrane region" description="Helical" evidence="9">
    <location>
        <begin position="573"/>
        <end position="591"/>
    </location>
</feature>
<feature type="transmembrane region" description="Helical" evidence="9">
    <location>
        <begin position="525"/>
        <end position="541"/>
    </location>
</feature>
<keyword evidence="2" id="KW-1003">Cell membrane</keyword>
<feature type="transmembrane region" description="Helical" evidence="9">
    <location>
        <begin position="548"/>
        <end position="567"/>
    </location>
</feature>
<name>A0A5B9QUQ0_9BACT</name>
<organism evidence="10 11">
    <name type="scientific">Roseimaritima ulvae</name>
    <dbReference type="NCBI Taxonomy" id="980254"/>
    <lineage>
        <taxon>Bacteria</taxon>
        <taxon>Pseudomonadati</taxon>
        <taxon>Planctomycetota</taxon>
        <taxon>Planctomycetia</taxon>
        <taxon>Pirellulales</taxon>
        <taxon>Pirellulaceae</taxon>
        <taxon>Roseimaritima</taxon>
    </lineage>
</organism>
<feature type="transmembrane region" description="Helical" evidence="9">
    <location>
        <begin position="351"/>
        <end position="371"/>
    </location>
</feature>
<sequence>MSSKKAKKPIKPNNADDRSSSNLASSTHRTTPAPPVWPSWRTRAYWGALAVGALWCGLYLLAPQWPADMLAANAEGNGPRWFLLLAPDSNLEGWIAGRVTLTGLLERLAVLLPAAIVVVVAWFAGRLVLRAAPPLVSPSRLETITLAIVTGLSLHSLMVLAVGLAGGVGRWWSGPLVAGLTIGVAYGAARFLRRIHGSRSRQTLDMPRNHTSPAWPYRLGCVVVVALAMLSVARSMLPPAEYDVREYHLQAPKEWSEAGRITFLPHNIYTAMPMGAEMQVLATMDWWRIGNAESAWWWGALSGKVLIGGFALLTALLAGLAVRRVAGRTSGIWTVALALAMPAMIEGATLGLIEAAVACFFAAGLLLLVAALHGQTCGGAVPYGWVGFFAGSALACKYPALVFVVLPLGIACWFGNPTLPVAQRLRGLAWFAIAVAVAGGPWLVKNWVWTGNPVYPLAANVFGGRTMDEAKIAQWNRGHETGDYSLRELAVAAERVSWKWKSQSLMLVPLALLAVVGAWDRRETRYAVLGVVLSVLLWWMLTHRIARFLVPSLPLLFILAGIGWGTLRERLGIRTAVAVAFFGVLINGLMISSPLMGDVRIAVDLSALRTDHSGDSGISRLAEHVRYVNEYLAADDRLLAVGDAAVFDFIPHVDYATTFDQSPLTAITDSVPEPQWPAAFKEAGWTHVLVHWGEIERLRSTYGFDERITPELFARLQQAGVLRLQRAGLTGGNVELYEVHCSAARNAARS</sequence>
<feature type="transmembrane region" description="Helical" evidence="9">
    <location>
        <begin position="214"/>
        <end position="233"/>
    </location>
</feature>
<feature type="transmembrane region" description="Helical" evidence="9">
    <location>
        <begin position="171"/>
        <end position="193"/>
    </location>
</feature>
<keyword evidence="7 9" id="KW-0472">Membrane</keyword>
<feature type="compositionally biased region" description="Basic residues" evidence="8">
    <location>
        <begin position="1"/>
        <end position="10"/>
    </location>
</feature>
<proteinExistence type="predicted"/>
<accession>A0A5B9QUQ0</accession>
<evidence type="ECO:0000256" key="2">
    <source>
        <dbReference type="ARBA" id="ARBA00022475"/>
    </source>
</evidence>
<dbReference type="KEGG" id="rul:UC8_48000"/>
<evidence type="ECO:0000256" key="4">
    <source>
        <dbReference type="ARBA" id="ARBA00022679"/>
    </source>
</evidence>
<dbReference type="PANTHER" id="PTHR33908:SF11">
    <property type="entry name" value="MEMBRANE PROTEIN"/>
    <property type="match status" value="1"/>
</dbReference>
<dbReference type="Proteomes" id="UP000325286">
    <property type="component" value="Chromosome"/>
</dbReference>
<gene>
    <name evidence="10" type="ORF">UC8_48000</name>
</gene>
<dbReference type="RefSeq" id="WP_068131310.1">
    <property type="nucleotide sequence ID" value="NZ_CP042914.1"/>
</dbReference>
<dbReference type="GO" id="GO:0016763">
    <property type="term" value="F:pentosyltransferase activity"/>
    <property type="evidence" value="ECO:0007669"/>
    <property type="project" value="TreeGrafter"/>
</dbReference>
<feature type="transmembrane region" description="Helical" evidence="9">
    <location>
        <begin position="108"/>
        <end position="129"/>
    </location>
</feature>